<dbReference type="Pfam" id="PF06325">
    <property type="entry name" value="PrmA"/>
    <property type="match status" value="1"/>
</dbReference>
<comment type="catalytic activity">
    <reaction evidence="6">
        <text>L-lysyl-[protein] + 3 S-adenosyl-L-methionine = N(6),N(6),N(6)-trimethyl-L-lysyl-[protein] + 3 S-adenosyl-L-homocysteine + 3 H(+)</text>
        <dbReference type="Rhea" id="RHEA:54192"/>
        <dbReference type="Rhea" id="RHEA-COMP:9752"/>
        <dbReference type="Rhea" id="RHEA-COMP:13826"/>
        <dbReference type="ChEBI" id="CHEBI:15378"/>
        <dbReference type="ChEBI" id="CHEBI:29969"/>
        <dbReference type="ChEBI" id="CHEBI:57856"/>
        <dbReference type="ChEBI" id="CHEBI:59789"/>
        <dbReference type="ChEBI" id="CHEBI:61961"/>
    </reaction>
</comment>
<evidence type="ECO:0000313" key="8">
    <source>
        <dbReference type="Proteomes" id="UP000753724"/>
    </source>
</evidence>
<name>A0ABW9X9W3_9SPHN</name>
<comment type="subcellular location">
    <subcellularLocation>
        <location evidence="6">Cytoplasm</location>
    </subcellularLocation>
</comment>
<organism evidence="7 8">
    <name type="scientific">Novosphingobium ovatum</name>
    <dbReference type="NCBI Taxonomy" id="1908523"/>
    <lineage>
        <taxon>Bacteria</taxon>
        <taxon>Pseudomonadati</taxon>
        <taxon>Pseudomonadota</taxon>
        <taxon>Alphaproteobacteria</taxon>
        <taxon>Sphingomonadales</taxon>
        <taxon>Sphingomonadaceae</taxon>
        <taxon>Novosphingobium</taxon>
    </lineage>
</organism>
<dbReference type="InterPro" id="IPR004498">
    <property type="entry name" value="Ribosomal_PrmA_MeTrfase"/>
</dbReference>
<proteinExistence type="inferred from homology"/>
<dbReference type="Gene3D" id="3.40.50.150">
    <property type="entry name" value="Vaccinia Virus protein VP39"/>
    <property type="match status" value="1"/>
</dbReference>
<feature type="binding site" evidence="6">
    <location>
        <position position="206"/>
    </location>
    <ligand>
        <name>S-adenosyl-L-methionine</name>
        <dbReference type="ChEBI" id="CHEBI:59789"/>
    </ligand>
</feature>
<comment type="function">
    <text evidence="6">Methylates ribosomal protein L11.</text>
</comment>
<dbReference type="CDD" id="cd02440">
    <property type="entry name" value="AdoMet_MTases"/>
    <property type="match status" value="1"/>
</dbReference>
<keyword evidence="3 6" id="KW-0489">Methyltransferase</keyword>
<evidence type="ECO:0000256" key="2">
    <source>
        <dbReference type="ARBA" id="ARBA00022490"/>
    </source>
</evidence>
<dbReference type="PANTHER" id="PTHR43648">
    <property type="entry name" value="ELECTRON TRANSFER FLAVOPROTEIN BETA SUBUNIT LYSINE METHYLTRANSFERASE"/>
    <property type="match status" value="1"/>
</dbReference>
<evidence type="ECO:0000256" key="1">
    <source>
        <dbReference type="ARBA" id="ARBA00009741"/>
    </source>
</evidence>
<dbReference type="InterPro" id="IPR029063">
    <property type="entry name" value="SAM-dependent_MTases_sf"/>
</dbReference>
<gene>
    <name evidence="6" type="primary">prmA</name>
    <name evidence="7" type="ORF">GTZ99_01955</name>
</gene>
<dbReference type="SUPFAM" id="SSF53335">
    <property type="entry name" value="S-adenosyl-L-methionine-dependent methyltransferases"/>
    <property type="match status" value="1"/>
</dbReference>
<feature type="binding site" evidence="6">
    <location>
        <position position="183"/>
    </location>
    <ligand>
        <name>S-adenosyl-L-methionine</name>
        <dbReference type="ChEBI" id="CHEBI:59789"/>
    </ligand>
</feature>
<feature type="binding site" evidence="6">
    <location>
        <position position="159"/>
    </location>
    <ligand>
        <name>S-adenosyl-L-methionine</name>
        <dbReference type="ChEBI" id="CHEBI:59789"/>
    </ligand>
</feature>
<dbReference type="Proteomes" id="UP000753724">
    <property type="component" value="Unassembled WGS sequence"/>
</dbReference>
<dbReference type="GO" id="GO:0032259">
    <property type="term" value="P:methylation"/>
    <property type="evidence" value="ECO:0007669"/>
    <property type="project" value="UniProtKB-KW"/>
</dbReference>
<keyword evidence="2 6" id="KW-0963">Cytoplasm</keyword>
<keyword evidence="5 6" id="KW-0949">S-adenosyl-L-methionine</keyword>
<evidence type="ECO:0000313" key="7">
    <source>
        <dbReference type="EMBL" id="NBC35319.1"/>
    </source>
</evidence>
<dbReference type="EC" id="2.1.1.-" evidence="6"/>
<dbReference type="InterPro" id="IPR050078">
    <property type="entry name" value="Ribosomal_L11_MeTrfase_PrmA"/>
</dbReference>
<reference evidence="8" key="1">
    <citation type="submission" date="2020-01" db="EMBL/GenBank/DDBJ databases">
        <title>Sphingomonas sp. strain CSW-10.</title>
        <authorList>
            <person name="Chen W.-M."/>
        </authorList>
    </citation>
    <scope>NUCLEOTIDE SEQUENCE [LARGE SCALE GENOMIC DNA]</scope>
    <source>
        <strain evidence="8">FSY-8</strain>
    </source>
</reference>
<accession>A0ABW9X9W3</accession>
<keyword evidence="8" id="KW-1185">Reference proteome</keyword>
<dbReference type="HAMAP" id="MF_00735">
    <property type="entry name" value="Methyltr_PrmA"/>
    <property type="match status" value="1"/>
</dbReference>
<sequence length="342" mass="37387">MPKKAKTPAPAAETLSDDAGQNWKVMVYAPRVATEAALIAHEDAWDWDHEIVLSGCEVAKDQPEDWQLEAWLPRQPTDDDLSAIRALFDDAPDGHVPELIVERLPDVDWITLSQEGLKPIHAGVFRVHTPEHPLPPQDGLRDFCIPASCAFGTGHHETTAGCLTMLSRMRAEGLAVRNLADIGTGTGLLGFAGLHLWPYAHATASDIDAACVKVVLDNARENDMPIGADRGEMTMVVADGMADPLLQARGPYDLLIANILAGPLIELAPDFARAIAPGGSLLLAGLLETQEAQVRAAYARAGMRIARRLVNGDWSILWLRKRRHAGIRASRPRALEEWSRRW</sequence>
<protein>
    <recommendedName>
        <fullName evidence="6">Ribosomal protein L11 methyltransferase</fullName>
        <shortName evidence="6">L11 Mtase</shortName>
        <ecNumber evidence="6">2.1.1.-</ecNumber>
    </recommendedName>
</protein>
<dbReference type="PANTHER" id="PTHR43648:SF1">
    <property type="entry name" value="ELECTRON TRANSFER FLAVOPROTEIN BETA SUBUNIT LYSINE METHYLTRANSFERASE"/>
    <property type="match status" value="1"/>
</dbReference>
<dbReference type="GO" id="GO:0008168">
    <property type="term" value="F:methyltransferase activity"/>
    <property type="evidence" value="ECO:0007669"/>
    <property type="project" value="UniProtKB-KW"/>
</dbReference>
<keyword evidence="4 6" id="KW-0808">Transferase</keyword>
<dbReference type="EMBL" id="JAAAPO010000001">
    <property type="protein sequence ID" value="NBC35319.1"/>
    <property type="molecule type" value="Genomic_DNA"/>
</dbReference>
<feature type="binding site" evidence="6">
    <location>
        <position position="258"/>
    </location>
    <ligand>
        <name>S-adenosyl-L-methionine</name>
        <dbReference type="ChEBI" id="CHEBI:59789"/>
    </ligand>
</feature>
<evidence type="ECO:0000256" key="5">
    <source>
        <dbReference type="ARBA" id="ARBA00022691"/>
    </source>
</evidence>
<evidence type="ECO:0000256" key="3">
    <source>
        <dbReference type="ARBA" id="ARBA00022603"/>
    </source>
</evidence>
<evidence type="ECO:0000256" key="6">
    <source>
        <dbReference type="HAMAP-Rule" id="MF_00735"/>
    </source>
</evidence>
<comment type="similarity">
    <text evidence="1 6">Belongs to the methyltransferase superfamily. PrmA family.</text>
</comment>
<evidence type="ECO:0000256" key="4">
    <source>
        <dbReference type="ARBA" id="ARBA00022679"/>
    </source>
</evidence>
<comment type="caution">
    <text evidence="7">The sequence shown here is derived from an EMBL/GenBank/DDBJ whole genome shotgun (WGS) entry which is preliminary data.</text>
</comment>